<sequence length="63" mass="6744">MSPSLPESFLLVAGRHVAGYAGAPPVDPGAGKSPAILVLFTTIVFDEFISLIWLWNCNLDLKS</sequence>
<dbReference type="OrthoDB" id="10301738at2759"/>
<dbReference type="AlphaFoldDB" id="A0A2P5C2S7"/>
<feature type="transmembrane region" description="Helical" evidence="1">
    <location>
        <begin position="35"/>
        <end position="55"/>
    </location>
</feature>
<gene>
    <name evidence="2" type="ORF">TorRG33x02_299690</name>
</gene>
<evidence type="ECO:0000313" key="3">
    <source>
        <dbReference type="Proteomes" id="UP000237000"/>
    </source>
</evidence>
<dbReference type="Proteomes" id="UP000237000">
    <property type="component" value="Unassembled WGS sequence"/>
</dbReference>
<accession>A0A2P5C2S7</accession>
<keyword evidence="1" id="KW-1133">Transmembrane helix</keyword>
<reference evidence="3" key="1">
    <citation type="submission" date="2016-06" db="EMBL/GenBank/DDBJ databases">
        <title>Parallel loss of symbiosis genes in relatives of nitrogen-fixing non-legume Parasponia.</title>
        <authorList>
            <person name="Van Velzen R."/>
            <person name="Holmer R."/>
            <person name="Bu F."/>
            <person name="Rutten L."/>
            <person name="Van Zeijl A."/>
            <person name="Liu W."/>
            <person name="Santuari L."/>
            <person name="Cao Q."/>
            <person name="Sharma T."/>
            <person name="Shen D."/>
            <person name="Roswanjaya Y."/>
            <person name="Wardhani T."/>
            <person name="Kalhor M.S."/>
            <person name="Jansen J."/>
            <person name="Van den Hoogen J."/>
            <person name="Gungor B."/>
            <person name="Hartog M."/>
            <person name="Hontelez J."/>
            <person name="Verver J."/>
            <person name="Yang W.-C."/>
            <person name="Schijlen E."/>
            <person name="Repin R."/>
            <person name="Schilthuizen M."/>
            <person name="Schranz E."/>
            <person name="Heidstra R."/>
            <person name="Miyata K."/>
            <person name="Fedorova E."/>
            <person name="Kohlen W."/>
            <person name="Bisseling T."/>
            <person name="Smit S."/>
            <person name="Geurts R."/>
        </authorList>
    </citation>
    <scope>NUCLEOTIDE SEQUENCE [LARGE SCALE GENOMIC DNA]</scope>
    <source>
        <strain evidence="3">cv. RG33-2</strain>
    </source>
</reference>
<keyword evidence="3" id="KW-1185">Reference proteome</keyword>
<protein>
    <submittedName>
        <fullName evidence="2">Uncharacterized protein</fullName>
    </submittedName>
</protein>
<dbReference type="EMBL" id="JXTC01000422">
    <property type="protein sequence ID" value="PON55311.1"/>
    <property type="molecule type" value="Genomic_DNA"/>
</dbReference>
<evidence type="ECO:0000256" key="1">
    <source>
        <dbReference type="SAM" id="Phobius"/>
    </source>
</evidence>
<keyword evidence="1" id="KW-0812">Transmembrane</keyword>
<name>A0A2P5C2S7_TREOI</name>
<dbReference type="InParanoid" id="A0A2P5C2S7"/>
<organism evidence="2 3">
    <name type="scientific">Trema orientale</name>
    <name type="common">Charcoal tree</name>
    <name type="synonym">Celtis orientalis</name>
    <dbReference type="NCBI Taxonomy" id="63057"/>
    <lineage>
        <taxon>Eukaryota</taxon>
        <taxon>Viridiplantae</taxon>
        <taxon>Streptophyta</taxon>
        <taxon>Embryophyta</taxon>
        <taxon>Tracheophyta</taxon>
        <taxon>Spermatophyta</taxon>
        <taxon>Magnoliopsida</taxon>
        <taxon>eudicotyledons</taxon>
        <taxon>Gunneridae</taxon>
        <taxon>Pentapetalae</taxon>
        <taxon>rosids</taxon>
        <taxon>fabids</taxon>
        <taxon>Rosales</taxon>
        <taxon>Cannabaceae</taxon>
        <taxon>Trema</taxon>
    </lineage>
</organism>
<comment type="caution">
    <text evidence="2">The sequence shown here is derived from an EMBL/GenBank/DDBJ whole genome shotgun (WGS) entry which is preliminary data.</text>
</comment>
<keyword evidence="1" id="KW-0472">Membrane</keyword>
<evidence type="ECO:0000313" key="2">
    <source>
        <dbReference type="EMBL" id="PON55311.1"/>
    </source>
</evidence>
<proteinExistence type="predicted"/>